<evidence type="ECO:0000313" key="2">
    <source>
        <dbReference type="Proteomes" id="UP000603708"/>
    </source>
</evidence>
<protein>
    <submittedName>
        <fullName evidence="1">Uncharacterized protein</fullName>
    </submittedName>
</protein>
<comment type="caution">
    <text evidence="1">The sequence shown here is derived from an EMBL/GenBank/DDBJ whole genome shotgun (WGS) entry which is preliminary data.</text>
</comment>
<reference evidence="1" key="2">
    <citation type="submission" date="2020-09" db="EMBL/GenBank/DDBJ databases">
        <authorList>
            <person name="Sun Q."/>
            <person name="Ohkuma M."/>
        </authorList>
    </citation>
    <scope>NUCLEOTIDE SEQUENCE</scope>
    <source>
        <strain evidence="1">JCM 5069</strain>
    </source>
</reference>
<gene>
    <name evidence="1" type="ORF">GCM10018793_46850</name>
</gene>
<dbReference type="EMBL" id="BNCD01000014">
    <property type="protein sequence ID" value="GHH83824.1"/>
    <property type="molecule type" value="Genomic_DNA"/>
</dbReference>
<organism evidence="1 2">
    <name type="scientific">Streptomyces sulfonofaciens</name>
    <dbReference type="NCBI Taxonomy" id="68272"/>
    <lineage>
        <taxon>Bacteria</taxon>
        <taxon>Bacillati</taxon>
        <taxon>Actinomycetota</taxon>
        <taxon>Actinomycetes</taxon>
        <taxon>Kitasatosporales</taxon>
        <taxon>Streptomycetaceae</taxon>
        <taxon>Streptomyces</taxon>
    </lineage>
</organism>
<reference evidence="1" key="1">
    <citation type="journal article" date="2014" name="Int. J. Syst. Evol. Microbiol.">
        <title>Complete genome sequence of Corynebacterium casei LMG S-19264T (=DSM 44701T), isolated from a smear-ripened cheese.</title>
        <authorList>
            <consortium name="US DOE Joint Genome Institute (JGI-PGF)"/>
            <person name="Walter F."/>
            <person name="Albersmeier A."/>
            <person name="Kalinowski J."/>
            <person name="Ruckert C."/>
        </authorList>
    </citation>
    <scope>NUCLEOTIDE SEQUENCE</scope>
    <source>
        <strain evidence="1">JCM 5069</strain>
    </source>
</reference>
<dbReference type="AlphaFoldDB" id="A0A919GG74"/>
<accession>A0A919GG74</accession>
<sequence length="174" mass="19139">MAPEATTEGHGDIERWGHLDAALRQALDGIAPWLALKTPYALPHQLDKAAGTTRTMTVVGRALLPDSMRLHWGLASDFLDDCHARLIRLKKGLMQRSLSRDEAMALHHRVVAGMANFRAAVQQSVDAASDARTRQVGERLVATAEMLTLLLRWIRDSIEHIFDDTGCPTSVPVG</sequence>
<dbReference type="Proteomes" id="UP000603708">
    <property type="component" value="Unassembled WGS sequence"/>
</dbReference>
<name>A0A919GG74_9ACTN</name>
<evidence type="ECO:0000313" key="1">
    <source>
        <dbReference type="EMBL" id="GHH83824.1"/>
    </source>
</evidence>
<keyword evidence="2" id="KW-1185">Reference proteome</keyword>
<proteinExistence type="predicted"/>